<dbReference type="Gene3D" id="3.30.390.10">
    <property type="entry name" value="Enolase-like, N-terminal domain"/>
    <property type="match status" value="1"/>
</dbReference>
<dbReference type="SUPFAM" id="SSF52467">
    <property type="entry name" value="DHS-like NAD/FAD-binding domain"/>
    <property type="match status" value="1"/>
</dbReference>
<evidence type="ECO:0000313" key="10">
    <source>
        <dbReference type="Proteomes" id="UP001454036"/>
    </source>
</evidence>
<dbReference type="SMART" id="SM00922">
    <property type="entry name" value="MR_MLE"/>
    <property type="match status" value="1"/>
</dbReference>
<dbReference type="InterPro" id="IPR018110">
    <property type="entry name" value="Mandel_Rmase/mucon_lact_enz_CS"/>
</dbReference>
<dbReference type="Pfam" id="PF00561">
    <property type="entry name" value="Abhydrolase_1"/>
    <property type="match status" value="1"/>
</dbReference>
<dbReference type="SUPFAM" id="SSF52518">
    <property type="entry name" value="Thiamin diphosphate-binding fold (THDP-binding)"/>
    <property type="match status" value="2"/>
</dbReference>
<dbReference type="PANTHER" id="PTHR42916:SF1">
    <property type="entry name" value="PROTEIN PHYLLO, CHLOROPLASTIC"/>
    <property type="match status" value="1"/>
</dbReference>
<dbReference type="InterPro" id="IPR022485">
    <property type="entry name" value="SHCHC_synthase_MenH"/>
</dbReference>
<dbReference type="Pfam" id="PF02776">
    <property type="entry name" value="TPP_enzyme_N"/>
    <property type="match status" value="1"/>
</dbReference>
<dbReference type="PANTHER" id="PTHR42916">
    <property type="entry name" value="2-SUCCINYL-5-ENOLPYRUVYL-6-HYDROXY-3-CYCLOHEXENE-1-CARBOXYLATE SYNTHASE"/>
    <property type="match status" value="1"/>
</dbReference>
<dbReference type="NCBIfam" id="TIGR00173">
    <property type="entry name" value="menD"/>
    <property type="match status" value="1"/>
</dbReference>
<dbReference type="NCBIfam" id="TIGR03695">
    <property type="entry name" value="menH_SHCHC"/>
    <property type="match status" value="1"/>
</dbReference>
<keyword evidence="1" id="KW-0474">Menaquinone biosynthesis</keyword>
<keyword evidence="5" id="KW-0786">Thiamine pyrophosphate</keyword>
<dbReference type="GO" id="GO:0009063">
    <property type="term" value="P:amino acid catabolic process"/>
    <property type="evidence" value="ECO:0007669"/>
    <property type="project" value="InterPro"/>
</dbReference>
<dbReference type="GO" id="GO:0016787">
    <property type="term" value="F:hydrolase activity"/>
    <property type="evidence" value="ECO:0007669"/>
    <property type="project" value="UniProtKB-ARBA"/>
</dbReference>
<protein>
    <submittedName>
        <fullName evidence="9">Transferase</fullName>
    </submittedName>
</protein>
<dbReference type="InterPro" id="IPR036849">
    <property type="entry name" value="Enolase-like_C_sf"/>
</dbReference>
<keyword evidence="10" id="KW-1185">Reference proteome</keyword>
<dbReference type="GO" id="GO:0070204">
    <property type="term" value="F:2-succinyl-5-enolpyruvyl-6-hydroxy-3-cyclohexene-1-carboxylic-acid synthase activity"/>
    <property type="evidence" value="ECO:0007669"/>
    <property type="project" value="InterPro"/>
</dbReference>
<dbReference type="Gene3D" id="3.40.50.1220">
    <property type="entry name" value="TPP-binding domain"/>
    <property type="match status" value="1"/>
</dbReference>
<dbReference type="SFLD" id="SFLDS00001">
    <property type="entry name" value="Enolase"/>
    <property type="match status" value="1"/>
</dbReference>
<sequence length="1713" mass="190384">MNLLPLLHCPNSYLPLFSFPSFTNPKTIIICDNKYGTPLSQTPKKLTLFKHLQKPIFKVVSCSSMKQVGEMEFEHAALLVSKCITHSLPPALTLNQGLDMLKAAVCELGEKPACSSSGMFRFQVAVPPSAKALNWFLSQPESSVIFPQIFISKDVNNPSHKSLLLGQTRGVYGIGAAVYLKGVSSHDHTVFDISQSSLLTESTSPMAYGFWDAQFDTESSSLMKKSGSFYLFIPQERLIEINESEDISTLMATIAWDDSFTSTLMEAIKRFQYCLEQIMKFDGSSMYEYGWHSINSSFHMSSMLSFSTSRIEHLWVSMFGQRDPEVGASVLKGAMYCTSQFSIRLSPIFAISNNMYKTDQSTQLSSSIMSSPNINSLWATLIVEECTRLGLTYFCVAPGSRSSPLAIAASSHHLTTCIACIDERSLAFHALGYARGSHRPAIVITSSGTAVSNLLPAVVEASQDFVPLLLLTADRPPELHDVGANQAVNQVNHFGQFVRHFIGLPPPSDNVSARMVLTSIDYAACKASSVPYGPVHVNCPFREPLGNGPSPWDPGCSKGLEFWMSTRKPFTSYITMQYSLECPYLYAQMDRVLEVIEGANRGILLLASIHNMDDIWSALLLAKHLKWPVVVDILSGLRLRKSLHSFSEMEHNIVFIDHLDHLLLSDQFSGWMKADVVVQVGSRITSKRISQMLERFFPFSYILVDRHPSRHDPSHIITHRIQCDISQFANYLIKTFAPKVENKWRCFLEALEMMVLWELGFRIHLEDSLSEPYVAHLITKLLHCQSAMFLGNSMPIRDVDMYGCSSTPRQHNYSSLLSSGLPCHGILVAGNRGASGIDGLLSTAIGFAVGSNRNVLCVIGDVSFLHDTNGLSLLIQRIPRRPMVIVVINNHGGAIFSLLPIATTTEQNILDRFFYTSHNVSIQNLCMAHGVNYMHAQTKMELQNALHASQEEEVDSVIEIESSIEANAGFHGDLRNCAREAADKAFHILCKSSVLGSNALNFKLYRISKMMYCLYRFQLCAPPTTTSVSNRSTSFYREGFIIMLTLEDGSTGLGEVAPLETDHKSMQDIEEQLQFLVHIMEGVSLDYTLTLLKGSFSYWIQKTLGIPPSSIHSSVRCGLEMAILTAIAVTRGSSLLEVLHPLLEERTSRAQDVQICALVDSTGRPEDISHVAGTLVEEGFNALKIKVGRRLCPTEDGDIIQEIRKKVGDQVVLRADANRAWTYDEAIQFANSVRSCNLQYIEEPLRNEDHMIKFCEETGLPVALDESISNISEDPLEFLKKFTHQGIVALVIKPSIVGGFENAALMARWAHLNGKMAVISSAFESGLGLSAYIQFSRYLDLQNEDAHRFRKAEGSKSRVAHGLGTYRWLKDDVIDGALNIYSDPASGSVEASVIDAGRTLQKDRLNHNSFVRIFTQEDVHNFQLTVQSHDVTVSVNVIETGQCINDEVLVFLHGFLGTARDWVPIMKALSRSTRCIAIDLPGHGGSTLQTRSSNDSSERPRLSVEVISDLICKLADKLNLGRVILVGYSMGARIALYMALKLSSKVQGAVIVSGSPGLTDPVARKFRRVKDDFRASSLDSYGLKFFLDTWYAEPLWDSLRSHPHFKKTLASRFQHNDVHTLAGVLSDLSIGRQRPLWEDLEQSEVPLLLVVGKSDVKFKNIARKMYNEINTKSIGNAEIVEIPKSGHAVHIENPLPLIDELSKFLRKVKMGNC</sequence>
<dbReference type="SUPFAM" id="SSF51604">
    <property type="entry name" value="Enolase C-terminal domain-like"/>
    <property type="match status" value="1"/>
</dbReference>
<dbReference type="InterPro" id="IPR029035">
    <property type="entry name" value="DHS-like_NAD/FAD-binding_dom"/>
</dbReference>
<dbReference type="GO" id="GO:0009234">
    <property type="term" value="P:menaquinone biosynthetic process"/>
    <property type="evidence" value="ECO:0007669"/>
    <property type="project" value="UniProtKB-KW"/>
</dbReference>
<dbReference type="Gene3D" id="3.40.50.1820">
    <property type="entry name" value="alpha/beta hydrolase"/>
    <property type="match status" value="1"/>
</dbReference>
<dbReference type="HAMAP" id="MF_01660">
    <property type="entry name" value="MenH"/>
    <property type="match status" value="1"/>
</dbReference>
<organism evidence="9 10">
    <name type="scientific">Lithospermum erythrorhizon</name>
    <name type="common">Purple gromwell</name>
    <name type="synonym">Lithospermum officinale var. erythrorhizon</name>
    <dbReference type="NCBI Taxonomy" id="34254"/>
    <lineage>
        <taxon>Eukaryota</taxon>
        <taxon>Viridiplantae</taxon>
        <taxon>Streptophyta</taxon>
        <taxon>Embryophyta</taxon>
        <taxon>Tracheophyta</taxon>
        <taxon>Spermatophyta</taxon>
        <taxon>Magnoliopsida</taxon>
        <taxon>eudicotyledons</taxon>
        <taxon>Gunneridae</taxon>
        <taxon>Pentapetalae</taxon>
        <taxon>asterids</taxon>
        <taxon>lamiids</taxon>
        <taxon>Boraginales</taxon>
        <taxon>Boraginaceae</taxon>
        <taxon>Boraginoideae</taxon>
        <taxon>Lithospermeae</taxon>
        <taxon>Lithospermum</taxon>
    </lineage>
</organism>
<evidence type="ECO:0000256" key="1">
    <source>
        <dbReference type="ARBA" id="ARBA00022428"/>
    </source>
</evidence>
<dbReference type="NCBIfam" id="TIGR01927">
    <property type="entry name" value="menC_gam_Gplu"/>
    <property type="match status" value="1"/>
</dbReference>
<reference evidence="9 10" key="1">
    <citation type="submission" date="2024-01" db="EMBL/GenBank/DDBJ databases">
        <title>The complete chloroplast genome sequence of Lithospermum erythrorhizon: insights into the phylogenetic relationship among Boraginaceae species and the maternal lineages of purple gromwells.</title>
        <authorList>
            <person name="Okada T."/>
            <person name="Watanabe K."/>
        </authorList>
    </citation>
    <scope>NUCLEOTIDE SEQUENCE [LARGE SCALE GENOMIC DNA]</scope>
</reference>
<dbReference type="SUPFAM" id="SSF53474">
    <property type="entry name" value="alpha/beta-Hydrolases"/>
    <property type="match status" value="1"/>
</dbReference>
<dbReference type="InterPro" id="IPR029065">
    <property type="entry name" value="Enolase_C-like"/>
</dbReference>
<dbReference type="SUPFAM" id="SSF54826">
    <property type="entry name" value="Enolase N-terminal domain-like"/>
    <property type="match status" value="1"/>
</dbReference>
<evidence type="ECO:0000256" key="7">
    <source>
        <dbReference type="ARBA" id="ARBA00023239"/>
    </source>
</evidence>
<keyword evidence="6" id="KW-0464">Manganese</keyword>
<dbReference type="SFLD" id="SFLDF00009">
    <property type="entry name" value="o-succinylbenzoate_synthase"/>
    <property type="match status" value="1"/>
</dbReference>
<dbReference type="EMBL" id="BAABME010002842">
    <property type="protein sequence ID" value="GAA0156351.1"/>
    <property type="molecule type" value="Genomic_DNA"/>
</dbReference>
<keyword evidence="7" id="KW-0456">Lyase</keyword>
<dbReference type="InterPro" id="IPR000073">
    <property type="entry name" value="AB_hydrolase_1"/>
</dbReference>
<keyword evidence="4" id="KW-0460">Magnesium</keyword>
<evidence type="ECO:0000256" key="5">
    <source>
        <dbReference type="ARBA" id="ARBA00023052"/>
    </source>
</evidence>
<dbReference type="InterPro" id="IPR004433">
    <property type="entry name" value="MenaQ_synth_MenD"/>
</dbReference>
<evidence type="ECO:0000256" key="6">
    <source>
        <dbReference type="ARBA" id="ARBA00023211"/>
    </source>
</evidence>
<dbReference type="Pfam" id="PF16582">
    <property type="entry name" value="TPP_enzyme_M_2"/>
    <property type="match status" value="1"/>
</dbReference>
<evidence type="ECO:0000256" key="2">
    <source>
        <dbReference type="ARBA" id="ARBA00022679"/>
    </source>
</evidence>
<accession>A0AAV3Q070</accession>
<evidence type="ECO:0000259" key="8">
    <source>
        <dbReference type="SMART" id="SM00922"/>
    </source>
</evidence>
<comment type="caution">
    <text evidence="9">The sequence shown here is derived from an EMBL/GenBank/DDBJ whole genome shotgun (WGS) entry which is preliminary data.</text>
</comment>
<gene>
    <name evidence="9" type="ORF">LIER_13867</name>
</gene>
<dbReference type="CDD" id="cd02009">
    <property type="entry name" value="TPP_SHCHC_synthase"/>
    <property type="match status" value="1"/>
</dbReference>
<dbReference type="Pfam" id="PF13378">
    <property type="entry name" value="MR_MLE_C"/>
    <property type="match status" value="1"/>
</dbReference>
<name>A0AAV3Q070_LITER</name>
<dbReference type="PROSITE" id="PS00909">
    <property type="entry name" value="MR_MLE_2"/>
    <property type="match status" value="1"/>
</dbReference>
<dbReference type="Pfam" id="PF02775">
    <property type="entry name" value="TPP_enzyme_C"/>
    <property type="match status" value="1"/>
</dbReference>
<dbReference type="InterPro" id="IPR013342">
    <property type="entry name" value="Mandelate_racemase_C"/>
</dbReference>
<dbReference type="InterPro" id="IPR032264">
    <property type="entry name" value="MenD_middle"/>
</dbReference>
<dbReference type="GO" id="GO:0046872">
    <property type="term" value="F:metal ion binding"/>
    <property type="evidence" value="ECO:0007669"/>
    <property type="project" value="UniProtKB-KW"/>
</dbReference>
<dbReference type="GO" id="GO:0070205">
    <property type="term" value="F:2-succinyl-6-hydroxy-2,4-cyclohexadiene-1-carboxylate synthase activity"/>
    <property type="evidence" value="ECO:0007669"/>
    <property type="project" value="InterPro"/>
</dbReference>
<dbReference type="Gene3D" id="3.20.20.120">
    <property type="entry name" value="Enolase-like C-terminal domain"/>
    <property type="match status" value="1"/>
</dbReference>
<dbReference type="InterPro" id="IPR029017">
    <property type="entry name" value="Enolase-like_N"/>
</dbReference>
<dbReference type="InterPro" id="IPR029058">
    <property type="entry name" value="AB_hydrolase_fold"/>
</dbReference>
<evidence type="ECO:0000256" key="3">
    <source>
        <dbReference type="ARBA" id="ARBA00022723"/>
    </source>
</evidence>
<keyword evidence="3" id="KW-0479">Metal-binding</keyword>
<evidence type="ECO:0000313" key="9">
    <source>
        <dbReference type="EMBL" id="GAA0156351.1"/>
    </source>
</evidence>
<dbReference type="InterPro" id="IPR011766">
    <property type="entry name" value="TPP_enzyme_TPP-bd"/>
</dbReference>
<dbReference type="SFLD" id="SFLDG00180">
    <property type="entry name" value="muconate_cycloisomerase"/>
    <property type="match status" value="1"/>
</dbReference>
<evidence type="ECO:0000256" key="4">
    <source>
        <dbReference type="ARBA" id="ARBA00022842"/>
    </source>
</evidence>
<dbReference type="InterPro" id="IPR029061">
    <property type="entry name" value="THDP-binding"/>
</dbReference>
<dbReference type="GO" id="GO:0030976">
    <property type="term" value="F:thiamine pyrophosphate binding"/>
    <property type="evidence" value="ECO:0007669"/>
    <property type="project" value="InterPro"/>
</dbReference>
<dbReference type="HAMAP" id="MF_01659">
    <property type="entry name" value="MenD"/>
    <property type="match status" value="1"/>
</dbReference>
<dbReference type="CDD" id="cd07037">
    <property type="entry name" value="TPP_PYR_MenD"/>
    <property type="match status" value="1"/>
</dbReference>
<keyword evidence="2 9" id="KW-0808">Transferase</keyword>
<dbReference type="InterPro" id="IPR012001">
    <property type="entry name" value="Thiamin_PyroP_enz_TPP-bd_dom"/>
</dbReference>
<proteinExistence type="inferred from homology"/>
<dbReference type="Proteomes" id="UP001454036">
    <property type="component" value="Unassembled WGS sequence"/>
</dbReference>
<feature type="domain" description="Mandelate racemase/muconate lactonizing enzyme C-terminal" evidence="8">
    <location>
        <begin position="1165"/>
        <end position="1261"/>
    </location>
</feature>
<dbReference type="Gene3D" id="3.40.50.970">
    <property type="match status" value="2"/>
</dbReference>